<sequence>MKTFITSAMLLVRGGSLSQRQPLSRISVHAALSESPLPLDVYEEILTYLHGDIHALCTCSLVCRAWLPSTRSYIFREVTLKRENFKSFHHLLHHTPALGIYVKALTILHSELGVFHWPSTQSEMLRQLIAYLRSVTSLKLTCFMITPPVMDALASVLPGVRDLVLDSVGAETAEQLADFMRHISQLRSLTLDGDVFLHPEGTAISRPSNVQTIWSRVTDTFASKRQRILRRTRRISLLPADYILYGMLSRINHARQNPYDMCGLAEKGLSTVLAAASPTLQRLTFRNHYDCIWQGVSPSLAHHDRLDYIDFVGGSPGYWAPDYNVLVGFLAQLRITNVKKVRVPVDLRVLHPLQSLLDVETLILDGSFGGAEIIFVYQCHGFDGDPEGTIRSRVPRLDHLGLVKYEMALSE</sequence>
<dbReference type="SUPFAM" id="SSF52047">
    <property type="entry name" value="RNI-like"/>
    <property type="match status" value="1"/>
</dbReference>
<dbReference type="CDD" id="cd09917">
    <property type="entry name" value="F-box_SF"/>
    <property type="match status" value="1"/>
</dbReference>
<dbReference type="RefSeq" id="XP_040769589.1">
    <property type="nucleotide sequence ID" value="XM_040907710.1"/>
</dbReference>
<protein>
    <recommendedName>
        <fullName evidence="3">F-box domain-containing protein</fullName>
    </recommendedName>
</protein>
<accession>A0A165HMT6</accession>
<dbReference type="OrthoDB" id="2788229at2759"/>
<dbReference type="InterPro" id="IPR032675">
    <property type="entry name" value="LRR_dom_sf"/>
</dbReference>
<organism evidence="1 2">
    <name type="scientific">Laetiporus sulphureus 93-53</name>
    <dbReference type="NCBI Taxonomy" id="1314785"/>
    <lineage>
        <taxon>Eukaryota</taxon>
        <taxon>Fungi</taxon>
        <taxon>Dikarya</taxon>
        <taxon>Basidiomycota</taxon>
        <taxon>Agaricomycotina</taxon>
        <taxon>Agaricomycetes</taxon>
        <taxon>Polyporales</taxon>
        <taxon>Laetiporus</taxon>
    </lineage>
</organism>
<dbReference type="Gene3D" id="3.80.10.10">
    <property type="entry name" value="Ribonuclease Inhibitor"/>
    <property type="match status" value="1"/>
</dbReference>
<evidence type="ECO:0008006" key="3">
    <source>
        <dbReference type="Google" id="ProtNLM"/>
    </source>
</evidence>
<dbReference type="InterPro" id="IPR036047">
    <property type="entry name" value="F-box-like_dom_sf"/>
</dbReference>
<dbReference type="GeneID" id="63824739"/>
<dbReference type="InParanoid" id="A0A165HMT6"/>
<reference evidence="1 2" key="1">
    <citation type="journal article" date="2016" name="Mol. Biol. Evol.">
        <title>Comparative Genomics of Early-Diverging Mushroom-Forming Fungi Provides Insights into the Origins of Lignocellulose Decay Capabilities.</title>
        <authorList>
            <person name="Nagy L.G."/>
            <person name="Riley R."/>
            <person name="Tritt A."/>
            <person name="Adam C."/>
            <person name="Daum C."/>
            <person name="Floudas D."/>
            <person name="Sun H."/>
            <person name="Yadav J.S."/>
            <person name="Pangilinan J."/>
            <person name="Larsson K.H."/>
            <person name="Matsuura K."/>
            <person name="Barry K."/>
            <person name="Labutti K."/>
            <person name="Kuo R."/>
            <person name="Ohm R.A."/>
            <person name="Bhattacharya S.S."/>
            <person name="Shirouzu T."/>
            <person name="Yoshinaga Y."/>
            <person name="Martin F.M."/>
            <person name="Grigoriev I.V."/>
            <person name="Hibbett D.S."/>
        </authorList>
    </citation>
    <scope>NUCLEOTIDE SEQUENCE [LARGE SCALE GENOMIC DNA]</scope>
    <source>
        <strain evidence="1 2">93-53</strain>
    </source>
</reference>
<dbReference type="SUPFAM" id="SSF81383">
    <property type="entry name" value="F-box domain"/>
    <property type="match status" value="1"/>
</dbReference>
<dbReference type="EMBL" id="KV427606">
    <property type="protein sequence ID" value="KZT11941.1"/>
    <property type="molecule type" value="Genomic_DNA"/>
</dbReference>
<proteinExistence type="predicted"/>
<dbReference type="Proteomes" id="UP000076871">
    <property type="component" value="Unassembled WGS sequence"/>
</dbReference>
<evidence type="ECO:0000313" key="2">
    <source>
        <dbReference type="Proteomes" id="UP000076871"/>
    </source>
</evidence>
<name>A0A165HMT6_9APHY</name>
<evidence type="ECO:0000313" key="1">
    <source>
        <dbReference type="EMBL" id="KZT11941.1"/>
    </source>
</evidence>
<keyword evidence="2" id="KW-1185">Reference proteome</keyword>
<gene>
    <name evidence="1" type="ORF">LAESUDRAFT_719885</name>
</gene>
<dbReference type="AlphaFoldDB" id="A0A165HMT6"/>